<reference evidence="2 3" key="1">
    <citation type="submission" date="2019-04" db="EMBL/GenBank/DDBJ databases">
        <title>Thalassotalea guangxiensis sp. nov., isolated from sediment of the coastal wetland.</title>
        <authorList>
            <person name="Zheng S."/>
            <person name="Zhang D."/>
        </authorList>
    </citation>
    <scope>NUCLEOTIDE SEQUENCE [LARGE SCALE GENOMIC DNA]</scope>
    <source>
        <strain evidence="2 3">ZS-4</strain>
    </source>
</reference>
<feature type="chain" id="PRO_5020349830" evidence="1">
    <location>
        <begin position="22"/>
        <end position="104"/>
    </location>
</feature>
<accession>A0A4U1B742</accession>
<organism evidence="2 3">
    <name type="scientific">Thalassotalea mangrovi</name>
    <dbReference type="NCBI Taxonomy" id="2572245"/>
    <lineage>
        <taxon>Bacteria</taxon>
        <taxon>Pseudomonadati</taxon>
        <taxon>Pseudomonadota</taxon>
        <taxon>Gammaproteobacteria</taxon>
        <taxon>Alteromonadales</taxon>
        <taxon>Colwelliaceae</taxon>
        <taxon>Thalassotalea</taxon>
    </lineage>
</organism>
<proteinExistence type="predicted"/>
<dbReference type="EMBL" id="SWDB01000010">
    <property type="protein sequence ID" value="TKB46019.1"/>
    <property type="molecule type" value="Genomic_DNA"/>
</dbReference>
<dbReference type="RefSeq" id="WP_136735027.1">
    <property type="nucleotide sequence ID" value="NZ_SWDB01000010.1"/>
</dbReference>
<keyword evidence="1" id="KW-0732">Signal</keyword>
<evidence type="ECO:0000256" key="1">
    <source>
        <dbReference type="SAM" id="SignalP"/>
    </source>
</evidence>
<dbReference type="Proteomes" id="UP000307999">
    <property type="component" value="Unassembled WGS sequence"/>
</dbReference>
<dbReference type="AlphaFoldDB" id="A0A4U1B742"/>
<gene>
    <name evidence="2" type="ORF">E8M12_05155</name>
</gene>
<evidence type="ECO:0000313" key="3">
    <source>
        <dbReference type="Proteomes" id="UP000307999"/>
    </source>
</evidence>
<evidence type="ECO:0000313" key="2">
    <source>
        <dbReference type="EMBL" id="TKB46019.1"/>
    </source>
</evidence>
<keyword evidence="3" id="KW-1185">Reference proteome</keyword>
<protein>
    <submittedName>
        <fullName evidence="2">Uncharacterized protein</fullName>
    </submittedName>
</protein>
<sequence length="104" mass="11652">MKTLAIALLSTSLVLAQTAKAEQALSVTEQVTMPMQTYTVTYQGNVDTLAQKTMHALQHLDYQAQLDIYQQAHYTIQNIGEQTRHFNNQLAQNQSWPATDNAAE</sequence>
<name>A0A4U1B742_9GAMM</name>
<dbReference type="OrthoDB" id="9895553at2"/>
<feature type="signal peptide" evidence="1">
    <location>
        <begin position="1"/>
        <end position="21"/>
    </location>
</feature>
<comment type="caution">
    <text evidence="2">The sequence shown here is derived from an EMBL/GenBank/DDBJ whole genome shotgun (WGS) entry which is preliminary data.</text>
</comment>